<dbReference type="EMBL" id="GBRH01195894">
    <property type="protein sequence ID" value="JAE02002.1"/>
    <property type="molecule type" value="Transcribed_RNA"/>
</dbReference>
<protein>
    <submittedName>
        <fullName evidence="1">Uncharacterized protein</fullName>
    </submittedName>
</protein>
<sequence length="35" mass="4402">MSQYACTERKLLLQRIEQNLLIRLPRMWRPDYLRP</sequence>
<proteinExistence type="predicted"/>
<reference evidence="1" key="1">
    <citation type="submission" date="2014-09" db="EMBL/GenBank/DDBJ databases">
        <authorList>
            <person name="Magalhaes I.L.F."/>
            <person name="Oliveira U."/>
            <person name="Santos F.R."/>
            <person name="Vidigal T.H.D.A."/>
            <person name="Brescovit A.D."/>
            <person name="Santos A.J."/>
        </authorList>
    </citation>
    <scope>NUCLEOTIDE SEQUENCE</scope>
    <source>
        <tissue evidence="1">Shoot tissue taken approximately 20 cm above the soil surface</tissue>
    </source>
</reference>
<reference evidence="1" key="2">
    <citation type="journal article" date="2015" name="Data Brief">
        <title>Shoot transcriptome of the giant reed, Arundo donax.</title>
        <authorList>
            <person name="Barrero R.A."/>
            <person name="Guerrero F.D."/>
            <person name="Moolhuijzen P."/>
            <person name="Goolsby J.A."/>
            <person name="Tidwell J."/>
            <person name="Bellgard S.E."/>
            <person name="Bellgard M.I."/>
        </authorList>
    </citation>
    <scope>NUCLEOTIDE SEQUENCE</scope>
    <source>
        <tissue evidence="1">Shoot tissue taken approximately 20 cm above the soil surface</tissue>
    </source>
</reference>
<accession>A0A0A9EPH1</accession>
<name>A0A0A9EPH1_ARUDO</name>
<evidence type="ECO:0000313" key="1">
    <source>
        <dbReference type="EMBL" id="JAE02002.1"/>
    </source>
</evidence>
<dbReference type="AlphaFoldDB" id="A0A0A9EPH1"/>
<organism evidence="1">
    <name type="scientific">Arundo donax</name>
    <name type="common">Giant reed</name>
    <name type="synonym">Donax arundinaceus</name>
    <dbReference type="NCBI Taxonomy" id="35708"/>
    <lineage>
        <taxon>Eukaryota</taxon>
        <taxon>Viridiplantae</taxon>
        <taxon>Streptophyta</taxon>
        <taxon>Embryophyta</taxon>
        <taxon>Tracheophyta</taxon>
        <taxon>Spermatophyta</taxon>
        <taxon>Magnoliopsida</taxon>
        <taxon>Liliopsida</taxon>
        <taxon>Poales</taxon>
        <taxon>Poaceae</taxon>
        <taxon>PACMAD clade</taxon>
        <taxon>Arundinoideae</taxon>
        <taxon>Arundineae</taxon>
        <taxon>Arundo</taxon>
    </lineage>
</organism>